<evidence type="ECO:0000313" key="1">
    <source>
        <dbReference type="EMBL" id="GLB51485.1"/>
    </source>
</evidence>
<organism evidence="1 2">
    <name type="scientific">Neptunitalea chrysea</name>
    <dbReference type="NCBI Taxonomy" id="1647581"/>
    <lineage>
        <taxon>Bacteria</taxon>
        <taxon>Pseudomonadati</taxon>
        <taxon>Bacteroidota</taxon>
        <taxon>Flavobacteriia</taxon>
        <taxon>Flavobacteriales</taxon>
        <taxon>Flavobacteriaceae</taxon>
        <taxon>Neptunitalea</taxon>
    </lineage>
</organism>
<dbReference type="EMBL" id="BRVP01000003">
    <property type="protein sequence ID" value="GLB51485.1"/>
    <property type="molecule type" value="Genomic_DNA"/>
</dbReference>
<evidence type="ECO:0000313" key="2">
    <source>
        <dbReference type="Proteomes" id="UP001143545"/>
    </source>
</evidence>
<accession>A0A9W6ETA2</accession>
<sequence length="115" mass="13539">MKNNLSNEVILQEMRRLLAYSCNDSSIENNHYENLHLVILKKHFNAEDVRIDHLNNVIHVHICLDGGADFFGRKSVVDVEMKYTDINEFLQNCIEGSDQNIFFYKNILNFYSREV</sequence>
<name>A0A9W6ETA2_9FLAO</name>
<proteinExistence type="predicted"/>
<keyword evidence="2" id="KW-1185">Reference proteome</keyword>
<reference evidence="1" key="1">
    <citation type="submission" date="2022-07" db="EMBL/GenBank/DDBJ databases">
        <title>Taxonomy of Novel Oxalotrophic and Methylotrophic Bacteria.</title>
        <authorList>
            <person name="Sahin N."/>
            <person name="Tani A."/>
        </authorList>
    </citation>
    <scope>NUCLEOTIDE SEQUENCE</scope>
    <source>
        <strain evidence="1">AM327</strain>
    </source>
</reference>
<gene>
    <name evidence="1" type="ORF">NBRC110019_05240</name>
</gene>
<dbReference type="Proteomes" id="UP001143545">
    <property type="component" value="Unassembled WGS sequence"/>
</dbReference>
<dbReference type="AlphaFoldDB" id="A0A9W6ETA2"/>
<comment type="caution">
    <text evidence="1">The sequence shown here is derived from an EMBL/GenBank/DDBJ whole genome shotgun (WGS) entry which is preliminary data.</text>
</comment>
<dbReference type="RefSeq" id="WP_281752065.1">
    <property type="nucleotide sequence ID" value="NZ_BRVP01000003.1"/>
</dbReference>
<protein>
    <submittedName>
        <fullName evidence="1">Uncharacterized protein</fullName>
    </submittedName>
</protein>